<gene>
    <name evidence="2" type="ORF">H0264_24110</name>
</gene>
<dbReference type="InterPro" id="IPR003140">
    <property type="entry name" value="PLipase/COase/thioEstase"/>
</dbReference>
<dbReference type="Proteomes" id="UP000515512">
    <property type="component" value="Chromosome"/>
</dbReference>
<evidence type="ECO:0000313" key="3">
    <source>
        <dbReference type="Proteomes" id="UP000515512"/>
    </source>
</evidence>
<dbReference type="KEGG" id="nhu:H0264_24110"/>
<organism evidence="2 3">
    <name type="scientific">Nocardia huaxiensis</name>
    <dbReference type="NCBI Taxonomy" id="2755382"/>
    <lineage>
        <taxon>Bacteria</taxon>
        <taxon>Bacillati</taxon>
        <taxon>Actinomycetota</taxon>
        <taxon>Actinomycetes</taxon>
        <taxon>Mycobacteriales</taxon>
        <taxon>Nocardiaceae</taxon>
        <taxon>Nocardia</taxon>
    </lineage>
</organism>
<evidence type="ECO:0000259" key="1">
    <source>
        <dbReference type="Pfam" id="PF02230"/>
    </source>
</evidence>
<feature type="domain" description="Phospholipase/carboxylesterase/thioesterase" evidence="1">
    <location>
        <begin position="60"/>
        <end position="184"/>
    </location>
</feature>
<dbReference type="GO" id="GO:0016787">
    <property type="term" value="F:hydrolase activity"/>
    <property type="evidence" value="ECO:0007669"/>
    <property type="project" value="UniProtKB-KW"/>
</dbReference>
<evidence type="ECO:0000313" key="2">
    <source>
        <dbReference type="EMBL" id="QLY28445.1"/>
    </source>
</evidence>
<dbReference type="RefSeq" id="WP_181579651.1">
    <property type="nucleotide sequence ID" value="NZ_CP059399.1"/>
</dbReference>
<keyword evidence="2" id="KW-0378">Hydrolase</keyword>
<keyword evidence="3" id="KW-1185">Reference proteome</keyword>
<dbReference type="EMBL" id="CP059399">
    <property type="protein sequence ID" value="QLY28445.1"/>
    <property type="molecule type" value="Genomic_DNA"/>
</dbReference>
<dbReference type="Pfam" id="PF02230">
    <property type="entry name" value="Abhydrolase_2"/>
    <property type="match status" value="1"/>
</dbReference>
<dbReference type="InterPro" id="IPR029058">
    <property type="entry name" value="AB_hydrolase_fold"/>
</dbReference>
<protein>
    <submittedName>
        <fullName evidence="2">Alpha/beta hydrolase</fullName>
    </submittedName>
</protein>
<dbReference type="Gene3D" id="3.40.50.1820">
    <property type="entry name" value="alpha/beta hydrolase"/>
    <property type="match status" value="1"/>
</dbReference>
<accession>A0A7D6ZLE1</accession>
<reference evidence="2 3" key="1">
    <citation type="submission" date="2020-07" db="EMBL/GenBank/DDBJ databases">
        <authorList>
            <person name="Zhuang K."/>
            <person name="Ran Y."/>
        </authorList>
    </citation>
    <scope>NUCLEOTIDE SEQUENCE [LARGE SCALE GENOMIC DNA]</scope>
    <source>
        <strain evidence="2 3">WCH-YHL-001</strain>
    </source>
</reference>
<sequence length="206" mass="21925">MAEPPHTHLFRPGTGTTTPPFVLLHGSDGTESDLLPFADALAPDASTLAVRGAVALPGGYAFFHRFPDRRLDETDIAARAPRLASFIETSCAAHNLAQRPIAIGFSNGAIMAAALLMTRPSLLSGAILLRPLSPFTDDPAFRLDGTPVLIIDGEKDSRRSPGDGLRLAERLRPAGALLTHHVLPGGHSITDGDRDIAREWPAGTRF</sequence>
<name>A0A7D6ZLE1_9NOCA</name>
<dbReference type="SUPFAM" id="SSF53474">
    <property type="entry name" value="alpha/beta-Hydrolases"/>
    <property type="match status" value="1"/>
</dbReference>
<proteinExistence type="predicted"/>
<dbReference type="AlphaFoldDB" id="A0A7D6ZLE1"/>